<gene>
    <name evidence="8" type="primary">NCL1_39541</name>
    <name evidence="8" type="ORF">NPIL_432061</name>
</gene>
<feature type="domain" description="C2H2-type" evidence="7">
    <location>
        <begin position="74"/>
        <end position="96"/>
    </location>
</feature>
<dbReference type="InterPro" id="IPR036236">
    <property type="entry name" value="Znf_C2H2_sf"/>
</dbReference>
<dbReference type="InterPro" id="IPR022755">
    <property type="entry name" value="Znf_C2H2_jaz"/>
</dbReference>
<dbReference type="SMART" id="SM00451">
    <property type="entry name" value="ZnF_U1"/>
    <property type="match status" value="5"/>
</dbReference>
<dbReference type="OrthoDB" id="6436350at2759"/>
<name>A0A8X6U9D8_NEPPI</name>
<dbReference type="InterPro" id="IPR013087">
    <property type="entry name" value="Znf_C2H2_type"/>
</dbReference>
<protein>
    <submittedName>
        <fullName evidence="8">Zinc finger protein</fullName>
    </submittedName>
</protein>
<dbReference type="GO" id="GO:0005634">
    <property type="term" value="C:nucleus"/>
    <property type="evidence" value="ECO:0007669"/>
    <property type="project" value="UniProtKB-SubCell"/>
</dbReference>
<sequence>MEAEQQYHCSVCSFSVSGFSNYQMHVNSLEHANMIRINYERTSNCGDVDNKQAIPKSTITTKSSMTVIAPFAECKPCNKQFSGPEPYQQHLASAAHKKKCGVHSSFQIQKDQNFVSKKLLRDSEQAVSTCYSSDVITLPFVKCEICKMQFKDGTLYELHLESANHREKTGARVLLKSDTIGNSETFQDYTKCIICDMIFSGPQPYEQHLQGKSHKKKIELAKKKGIDFQSVAPESTSHNSVKCKEECNTATVPNSCCDVCKKQCSGPIAYKEHILSKGHGQNLRITLTETNMKRIKESGLWPGSGLSNTNSFTIAGEVSATSELISEVDDFNNGNNSSSNE</sequence>
<dbReference type="PANTHER" id="PTHR46144:SF6">
    <property type="entry name" value="C2H2-TYPE DOMAIN-CONTAINING PROTEIN"/>
    <property type="match status" value="1"/>
</dbReference>
<evidence type="ECO:0000256" key="3">
    <source>
        <dbReference type="ARBA" id="ARBA00022737"/>
    </source>
</evidence>
<evidence type="ECO:0000256" key="5">
    <source>
        <dbReference type="ARBA" id="ARBA00022833"/>
    </source>
</evidence>
<feature type="domain" description="C2H2-type" evidence="7">
    <location>
        <begin position="143"/>
        <end position="165"/>
    </location>
</feature>
<evidence type="ECO:0000259" key="7">
    <source>
        <dbReference type="PROSITE" id="PS00028"/>
    </source>
</evidence>
<evidence type="ECO:0000256" key="6">
    <source>
        <dbReference type="ARBA" id="ARBA00023242"/>
    </source>
</evidence>
<dbReference type="PROSITE" id="PS00028">
    <property type="entry name" value="ZINC_FINGER_C2H2_1"/>
    <property type="match status" value="3"/>
</dbReference>
<evidence type="ECO:0000313" key="9">
    <source>
        <dbReference type="Proteomes" id="UP000887013"/>
    </source>
</evidence>
<dbReference type="InterPro" id="IPR051868">
    <property type="entry name" value="ZN346_ZMAT4"/>
</dbReference>
<evidence type="ECO:0000256" key="2">
    <source>
        <dbReference type="ARBA" id="ARBA00022723"/>
    </source>
</evidence>
<organism evidence="8 9">
    <name type="scientific">Nephila pilipes</name>
    <name type="common">Giant wood spider</name>
    <name type="synonym">Nephila maculata</name>
    <dbReference type="NCBI Taxonomy" id="299642"/>
    <lineage>
        <taxon>Eukaryota</taxon>
        <taxon>Metazoa</taxon>
        <taxon>Ecdysozoa</taxon>
        <taxon>Arthropoda</taxon>
        <taxon>Chelicerata</taxon>
        <taxon>Arachnida</taxon>
        <taxon>Araneae</taxon>
        <taxon>Araneomorphae</taxon>
        <taxon>Entelegynae</taxon>
        <taxon>Araneoidea</taxon>
        <taxon>Nephilidae</taxon>
        <taxon>Nephila</taxon>
    </lineage>
</organism>
<dbReference type="Proteomes" id="UP000887013">
    <property type="component" value="Unassembled WGS sequence"/>
</dbReference>
<dbReference type="GO" id="GO:0008270">
    <property type="term" value="F:zinc ion binding"/>
    <property type="evidence" value="ECO:0007669"/>
    <property type="project" value="UniProtKB-KW"/>
</dbReference>
<dbReference type="GO" id="GO:0003676">
    <property type="term" value="F:nucleic acid binding"/>
    <property type="evidence" value="ECO:0007669"/>
    <property type="project" value="InterPro"/>
</dbReference>
<dbReference type="SUPFAM" id="SSF57667">
    <property type="entry name" value="beta-beta-alpha zinc fingers"/>
    <property type="match status" value="4"/>
</dbReference>
<comment type="caution">
    <text evidence="8">The sequence shown here is derived from an EMBL/GenBank/DDBJ whole genome shotgun (WGS) entry which is preliminary data.</text>
</comment>
<keyword evidence="6" id="KW-0539">Nucleus</keyword>
<accession>A0A8X6U9D8</accession>
<keyword evidence="3" id="KW-0677">Repeat</keyword>
<dbReference type="Gene3D" id="3.30.160.60">
    <property type="entry name" value="Classic Zinc Finger"/>
    <property type="match status" value="3"/>
</dbReference>
<dbReference type="AlphaFoldDB" id="A0A8X6U9D8"/>
<keyword evidence="5" id="KW-0862">Zinc</keyword>
<feature type="domain" description="C2H2-type" evidence="7">
    <location>
        <begin position="192"/>
        <end position="214"/>
    </location>
</feature>
<dbReference type="PANTHER" id="PTHR46144">
    <property type="entry name" value="ZINC FINGER PROTEIN 385B-LIKE"/>
    <property type="match status" value="1"/>
</dbReference>
<keyword evidence="2" id="KW-0479">Metal-binding</keyword>
<dbReference type="Pfam" id="PF12171">
    <property type="entry name" value="zf-C2H2_jaz"/>
    <property type="match status" value="1"/>
</dbReference>
<dbReference type="InterPro" id="IPR003604">
    <property type="entry name" value="Matrin/U1-like-C_Znf_C2H2"/>
</dbReference>
<proteinExistence type="predicted"/>
<keyword evidence="9" id="KW-1185">Reference proteome</keyword>
<dbReference type="SMART" id="SM00355">
    <property type="entry name" value="ZnF_C2H2"/>
    <property type="match status" value="5"/>
</dbReference>
<keyword evidence="4" id="KW-0863">Zinc-finger</keyword>
<evidence type="ECO:0000256" key="4">
    <source>
        <dbReference type="ARBA" id="ARBA00022771"/>
    </source>
</evidence>
<dbReference type="EMBL" id="BMAW01120174">
    <property type="protein sequence ID" value="GFT87995.1"/>
    <property type="molecule type" value="Genomic_DNA"/>
</dbReference>
<evidence type="ECO:0000256" key="1">
    <source>
        <dbReference type="ARBA" id="ARBA00004123"/>
    </source>
</evidence>
<dbReference type="Pfam" id="PF12874">
    <property type="entry name" value="zf-met"/>
    <property type="match status" value="3"/>
</dbReference>
<reference evidence="8" key="1">
    <citation type="submission" date="2020-08" db="EMBL/GenBank/DDBJ databases">
        <title>Multicomponent nature underlies the extraordinary mechanical properties of spider dragline silk.</title>
        <authorList>
            <person name="Kono N."/>
            <person name="Nakamura H."/>
            <person name="Mori M."/>
            <person name="Yoshida Y."/>
            <person name="Ohtoshi R."/>
            <person name="Malay A.D."/>
            <person name="Moran D.A.P."/>
            <person name="Tomita M."/>
            <person name="Numata K."/>
            <person name="Arakawa K."/>
        </authorList>
    </citation>
    <scope>NUCLEOTIDE SEQUENCE</scope>
</reference>
<comment type="subcellular location">
    <subcellularLocation>
        <location evidence="1">Nucleus</location>
    </subcellularLocation>
</comment>
<evidence type="ECO:0000313" key="8">
    <source>
        <dbReference type="EMBL" id="GFT87995.1"/>
    </source>
</evidence>